<comment type="function">
    <text evidence="15">Transfers mannose from Dol-P-mannose to Ser or Thr residues on proteins.</text>
</comment>
<reference evidence="17 18" key="1">
    <citation type="journal article" date="2004" name="Nature">
        <title>Genome evolution in yeasts.</title>
        <authorList>
            <consortium name="Genolevures"/>
            <person name="Dujon B."/>
            <person name="Sherman D."/>
            <person name="Fischer G."/>
            <person name="Durrens P."/>
            <person name="Casaregola S."/>
            <person name="Lafontaine I."/>
            <person name="de Montigny J."/>
            <person name="Marck C."/>
            <person name="Neuveglise C."/>
            <person name="Talla E."/>
            <person name="Goffard N."/>
            <person name="Frangeul L."/>
            <person name="Aigle M."/>
            <person name="Anthouard V."/>
            <person name="Babour A."/>
            <person name="Barbe V."/>
            <person name="Barnay S."/>
            <person name="Blanchin S."/>
            <person name="Beckerich J.M."/>
            <person name="Beyne E."/>
            <person name="Bleykasten C."/>
            <person name="Boisrame A."/>
            <person name="Boyer J."/>
            <person name="Cattolico L."/>
            <person name="Confanioleri F."/>
            <person name="de Daruvar A."/>
            <person name="Despons L."/>
            <person name="Fabre E."/>
            <person name="Fairhead C."/>
            <person name="Ferry-Dumazet H."/>
            <person name="Groppi A."/>
            <person name="Hantraye F."/>
            <person name="Hennequin C."/>
            <person name="Jauniaux N."/>
            <person name="Joyet P."/>
            <person name="Kachouri R."/>
            <person name="Kerrest A."/>
            <person name="Koszul R."/>
            <person name="Lemaire M."/>
            <person name="Lesur I."/>
            <person name="Ma L."/>
            <person name="Muller H."/>
            <person name="Nicaud J.M."/>
            <person name="Nikolski M."/>
            <person name="Oztas S."/>
            <person name="Ozier-Kalogeropoulos O."/>
            <person name="Pellenz S."/>
            <person name="Potier S."/>
            <person name="Richard G.F."/>
            <person name="Straub M.L."/>
            <person name="Suleau A."/>
            <person name="Swennene D."/>
            <person name="Tekaia F."/>
            <person name="Wesolowski-Louvel M."/>
            <person name="Westhof E."/>
            <person name="Wirth B."/>
            <person name="Zeniou-Meyer M."/>
            <person name="Zivanovic I."/>
            <person name="Bolotin-Fukuhara M."/>
            <person name="Thierry A."/>
            <person name="Bouchier C."/>
            <person name="Caudron B."/>
            <person name="Scarpelli C."/>
            <person name="Gaillardin C."/>
            <person name="Weissenbach J."/>
            <person name="Wincker P."/>
            <person name="Souciet J.L."/>
        </authorList>
    </citation>
    <scope>NUCLEOTIDE SEQUENCE [LARGE SCALE GENOMIC DNA]</scope>
    <source>
        <strain evidence="18">ATCC 8585 / CBS 2359 / DSM 70799 / NBRC 1267 / NRRL Y-1140 / WM37</strain>
    </source>
</reference>
<dbReference type="InterPro" id="IPR003342">
    <property type="entry name" value="ArnT-like_N"/>
</dbReference>
<dbReference type="CDD" id="cd23284">
    <property type="entry name" value="beta-trefoil_MIR_PMT2-like"/>
    <property type="match status" value="1"/>
</dbReference>
<feature type="domain" description="MIR" evidence="16">
    <location>
        <begin position="336"/>
        <end position="390"/>
    </location>
</feature>
<comment type="catalytic activity">
    <reaction evidence="14 15">
        <text>a di-trans,poly-cis-dolichyl beta-D-mannosyl phosphate + L-seryl-[protein] = 3-O-(alpha-D-mannosyl)-L-seryl-[protein] + a di-trans,poly-cis-dolichyl phosphate + H(+)</text>
        <dbReference type="Rhea" id="RHEA:17377"/>
        <dbReference type="Rhea" id="RHEA-COMP:9863"/>
        <dbReference type="Rhea" id="RHEA-COMP:13546"/>
        <dbReference type="Rhea" id="RHEA-COMP:19498"/>
        <dbReference type="Rhea" id="RHEA-COMP:19501"/>
        <dbReference type="ChEBI" id="CHEBI:15378"/>
        <dbReference type="ChEBI" id="CHEBI:29999"/>
        <dbReference type="ChEBI" id="CHEBI:57683"/>
        <dbReference type="ChEBI" id="CHEBI:58211"/>
        <dbReference type="ChEBI" id="CHEBI:137321"/>
        <dbReference type="EC" id="2.4.1.109"/>
    </reaction>
</comment>
<feature type="transmembrane region" description="Helical" evidence="15">
    <location>
        <begin position="229"/>
        <end position="262"/>
    </location>
</feature>
<dbReference type="HOGENOM" id="CLU_008438_5_0_1"/>
<dbReference type="PANTHER" id="PTHR10050:SF52">
    <property type="entry name" value="DOLICHYL-PHOSPHATE-MANNOSE--PROTEIN MANNOSYLTRANSFERASE 6"/>
    <property type="match status" value="1"/>
</dbReference>
<protein>
    <recommendedName>
        <fullName evidence="4 15">Dolichyl-phosphate-mannose--protein mannosyltransferase</fullName>
        <ecNumber evidence="4 15">2.4.1.109</ecNumber>
    </recommendedName>
</protein>
<gene>
    <name evidence="17" type="ORF">KLLA0_F21978g</name>
</gene>
<dbReference type="PROSITE" id="PS50919">
    <property type="entry name" value="MIR"/>
    <property type="match status" value="3"/>
</dbReference>
<keyword evidence="9 15" id="KW-0256">Endoplasmic reticulum</keyword>
<organism evidence="17 18">
    <name type="scientific">Kluyveromyces lactis (strain ATCC 8585 / CBS 2359 / DSM 70799 / NBRC 1267 / NRRL Y-1140 / WM37)</name>
    <name type="common">Yeast</name>
    <name type="synonym">Candida sphaerica</name>
    <dbReference type="NCBI Taxonomy" id="284590"/>
    <lineage>
        <taxon>Eukaryota</taxon>
        <taxon>Fungi</taxon>
        <taxon>Dikarya</taxon>
        <taxon>Ascomycota</taxon>
        <taxon>Saccharomycotina</taxon>
        <taxon>Saccharomycetes</taxon>
        <taxon>Saccharomycetales</taxon>
        <taxon>Saccharomycetaceae</taxon>
        <taxon>Kluyveromyces</taxon>
    </lineage>
</organism>
<feature type="transmembrane region" description="Helical" evidence="15">
    <location>
        <begin position="197"/>
        <end position="217"/>
    </location>
</feature>
<keyword evidence="11 15" id="KW-0472">Membrane</keyword>
<evidence type="ECO:0000259" key="16">
    <source>
        <dbReference type="PROSITE" id="PS50919"/>
    </source>
</evidence>
<dbReference type="STRING" id="284590.Q6CJ28"/>
<evidence type="ECO:0000256" key="5">
    <source>
        <dbReference type="ARBA" id="ARBA00022676"/>
    </source>
</evidence>
<dbReference type="InterPro" id="IPR032421">
    <property type="entry name" value="PMT_4TMC"/>
</dbReference>
<dbReference type="EMBL" id="CR382126">
    <property type="protein sequence ID" value="CAG98769.1"/>
    <property type="molecule type" value="Genomic_DNA"/>
</dbReference>
<evidence type="ECO:0000256" key="10">
    <source>
        <dbReference type="ARBA" id="ARBA00022989"/>
    </source>
</evidence>
<feature type="transmembrane region" description="Helical" evidence="15">
    <location>
        <begin position="60"/>
        <end position="78"/>
    </location>
</feature>
<evidence type="ECO:0000313" key="18">
    <source>
        <dbReference type="Proteomes" id="UP000000598"/>
    </source>
</evidence>
<dbReference type="Proteomes" id="UP000000598">
    <property type="component" value="Chromosome F"/>
</dbReference>
<dbReference type="Gene3D" id="2.80.10.50">
    <property type="match status" value="1"/>
</dbReference>
<dbReference type="EC" id="2.4.1.109" evidence="4 15"/>
<dbReference type="Pfam" id="PF02815">
    <property type="entry name" value="MIR"/>
    <property type="match status" value="1"/>
</dbReference>
<comment type="pathway">
    <text evidence="2 15">Protein modification; protein glycosylation.</text>
</comment>
<dbReference type="InterPro" id="IPR027005">
    <property type="entry name" value="PMT-like"/>
</dbReference>
<evidence type="ECO:0000256" key="9">
    <source>
        <dbReference type="ARBA" id="ARBA00022824"/>
    </source>
</evidence>
<dbReference type="InParanoid" id="Q6CJ28"/>
<dbReference type="SUPFAM" id="SSF82109">
    <property type="entry name" value="MIR domain"/>
    <property type="match status" value="1"/>
</dbReference>
<dbReference type="eggNOG" id="KOG3359">
    <property type="taxonomic scope" value="Eukaryota"/>
</dbReference>
<dbReference type="InterPro" id="IPR016093">
    <property type="entry name" value="MIR_motif"/>
</dbReference>
<dbReference type="InterPro" id="IPR036300">
    <property type="entry name" value="MIR_dom_sf"/>
</dbReference>
<evidence type="ECO:0000256" key="12">
    <source>
        <dbReference type="ARBA" id="ARBA00023180"/>
    </source>
</evidence>
<dbReference type="GO" id="GO:0004169">
    <property type="term" value="F:dolichyl-phosphate-mannose-protein mannosyltransferase activity"/>
    <property type="evidence" value="ECO:0007669"/>
    <property type="project" value="UniProtKB-UniRule"/>
</dbReference>
<dbReference type="FunCoup" id="Q6CJ28">
    <property type="interactions" value="996"/>
</dbReference>
<dbReference type="UniPathway" id="UPA00378"/>
<dbReference type="CAZy" id="GT39">
    <property type="family name" value="Glycosyltransferase Family 39"/>
</dbReference>
<feature type="transmembrane region" description="Helical" evidence="15">
    <location>
        <begin position="677"/>
        <end position="697"/>
    </location>
</feature>
<dbReference type="SMART" id="SM00472">
    <property type="entry name" value="MIR"/>
    <property type="match status" value="3"/>
</dbReference>
<feature type="transmembrane region" description="Helical" evidence="15">
    <location>
        <begin position="648"/>
        <end position="671"/>
    </location>
</feature>
<dbReference type="Pfam" id="PF16192">
    <property type="entry name" value="PMT_4TMC"/>
    <property type="match status" value="1"/>
</dbReference>
<proteinExistence type="inferred from homology"/>
<comment type="catalytic activity">
    <reaction evidence="13 15">
        <text>a di-trans,poly-cis-dolichyl beta-D-mannosyl phosphate + L-threonyl-[protein] = 3-O-(alpha-D-mannosyl)-L-threonyl-[protein] + a di-trans,poly-cis-dolichyl phosphate + H(+)</text>
        <dbReference type="Rhea" id="RHEA:53396"/>
        <dbReference type="Rhea" id="RHEA-COMP:11060"/>
        <dbReference type="Rhea" id="RHEA-COMP:13547"/>
        <dbReference type="Rhea" id="RHEA-COMP:19498"/>
        <dbReference type="Rhea" id="RHEA-COMP:19501"/>
        <dbReference type="ChEBI" id="CHEBI:15378"/>
        <dbReference type="ChEBI" id="CHEBI:30013"/>
        <dbReference type="ChEBI" id="CHEBI:57683"/>
        <dbReference type="ChEBI" id="CHEBI:58211"/>
        <dbReference type="ChEBI" id="CHEBI:137323"/>
        <dbReference type="EC" id="2.4.1.109"/>
    </reaction>
</comment>
<keyword evidence="12" id="KW-0325">Glycoprotein</keyword>
<evidence type="ECO:0000313" key="17">
    <source>
        <dbReference type="EMBL" id="CAG98769.1"/>
    </source>
</evidence>
<keyword evidence="8" id="KW-0677">Repeat</keyword>
<evidence type="ECO:0000256" key="13">
    <source>
        <dbReference type="ARBA" id="ARBA00045085"/>
    </source>
</evidence>
<feature type="transmembrane region" description="Helical" evidence="15">
    <location>
        <begin position="616"/>
        <end position="636"/>
    </location>
</feature>
<feature type="transmembrane region" description="Helical" evidence="15">
    <location>
        <begin position="172"/>
        <end position="190"/>
    </location>
</feature>
<keyword evidence="7 15" id="KW-0812">Transmembrane</keyword>
<dbReference type="Pfam" id="PF02366">
    <property type="entry name" value="PMT"/>
    <property type="match status" value="1"/>
</dbReference>
<comment type="subcellular location">
    <subcellularLocation>
        <location evidence="1 15">Endoplasmic reticulum membrane</location>
        <topology evidence="1 15">Multi-pass membrane protein</topology>
    </subcellularLocation>
</comment>
<dbReference type="PaxDb" id="284590-Q6CJ28"/>
<dbReference type="OMA" id="GSPFNTW"/>
<dbReference type="PANTHER" id="PTHR10050">
    <property type="entry name" value="DOLICHYL-PHOSPHATE-MANNOSE--PROTEIN MANNOSYLTRANSFERASE"/>
    <property type="match status" value="1"/>
</dbReference>
<keyword evidence="18" id="KW-1185">Reference proteome</keyword>
<accession>Q6CJ28</accession>
<evidence type="ECO:0000256" key="14">
    <source>
        <dbReference type="ARBA" id="ARBA00045102"/>
    </source>
</evidence>
<evidence type="ECO:0000256" key="11">
    <source>
        <dbReference type="ARBA" id="ARBA00023136"/>
    </source>
</evidence>
<keyword evidence="10 15" id="KW-1133">Transmembrane helix</keyword>
<evidence type="ECO:0000256" key="1">
    <source>
        <dbReference type="ARBA" id="ARBA00004477"/>
    </source>
</evidence>
<feature type="domain" description="MIR" evidence="16">
    <location>
        <begin position="476"/>
        <end position="534"/>
    </location>
</feature>
<dbReference type="KEGG" id="kla:KLLA0_F21978g"/>
<evidence type="ECO:0000256" key="15">
    <source>
        <dbReference type="RuleBase" id="RU367007"/>
    </source>
</evidence>
<keyword evidence="6 15" id="KW-0808">Transferase</keyword>
<keyword evidence="5 15" id="KW-0328">Glycosyltransferase</keyword>
<comment type="similarity">
    <text evidence="3 15">Belongs to the glycosyltransferase 39 family.</text>
</comment>
<evidence type="ECO:0000256" key="8">
    <source>
        <dbReference type="ARBA" id="ARBA00022737"/>
    </source>
</evidence>
<feature type="domain" description="MIR" evidence="16">
    <location>
        <begin position="407"/>
        <end position="463"/>
    </location>
</feature>
<evidence type="ECO:0000256" key="7">
    <source>
        <dbReference type="ARBA" id="ARBA00022692"/>
    </source>
</evidence>
<evidence type="ECO:0000256" key="6">
    <source>
        <dbReference type="ARBA" id="ARBA00022679"/>
    </source>
</evidence>
<name>Q6CJ28_KLULA</name>
<feature type="transmembrane region" description="Helical" evidence="15">
    <location>
        <begin position="709"/>
        <end position="726"/>
    </location>
</feature>
<evidence type="ECO:0000256" key="2">
    <source>
        <dbReference type="ARBA" id="ARBA00004922"/>
    </source>
</evidence>
<evidence type="ECO:0000256" key="4">
    <source>
        <dbReference type="ARBA" id="ARBA00012839"/>
    </source>
</evidence>
<evidence type="ECO:0000256" key="3">
    <source>
        <dbReference type="ARBA" id="ARBA00007222"/>
    </source>
</evidence>
<sequence>MVSKSSGFLPNSSDLRLRERKAQFDGTEVLEDFLRDNEPVEDKLVKPLKSSIFSNRNHRFHTYVCLLLTLVSFVLRFYKIDRSNIVVWDEAHFGKFGSYYLKHEFYHDVHPPLGKMLIGLGEYLAGFDGNFDFSSNSSYPDEVNFKIMRQFNAIFSSLCTPLAFYAARNLNFSMPTVYLVALMVCFEHSYIVLGKFVLLDSMLLFFTVLTFYCLSQLYRLRECQLTVKWLAWILATGFSIGCVCSVKWVGLLITALVGIYTVSELYCLHCDRSLSKTKYLGHWIVRISALIVFPLILYMVFFKIHFTLLYKTGTGDSSTHSLFQANLEGAQIKPSPRDIAFGSCISLRSHGLSPGLLHSHPQTYPDGSNQRQVTGYSYRDGNNNWIVKYSRSSGKASAEERVYSDNILFLKDGDLLRLVHEKTKNNLHTHQIPSHVSKGHYEVSGYGNDAVGDLKDDWIIEVVEQLPTGNNTMENKALIHPLTTSFRLRNKELGCYLAATGLSYPGWGYNQAEIVCKYPWNQRDKSTWWNVEDHINSNLHIDQTFTPPPTKFWTDFVVINFAMAASNNALIPDLDKYDRIASEPWEWPILYKGLRMCNWNDKTVKYYLLGSPFNTWLSTAALPILLILVSMELFRYQRQSLQLNEKKAWNLFACAGLSFIGWLLHYAPFFIMGRVTYIHHYVPALFFAIMTFAYVVDFALANSNRYLKVVAYSSLYAGCTFTYWYFAPFCQGMPEPNLTYVNLELLPSWDVTNAQYN</sequence>
<dbReference type="AlphaFoldDB" id="Q6CJ28"/>
<dbReference type="GO" id="GO:0005789">
    <property type="term" value="C:endoplasmic reticulum membrane"/>
    <property type="evidence" value="ECO:0007669"/>
    <property type="project" value="UniProtKB-SubCell"/>
</dbReference>
<feature type="transmembrane region" description="Helical" evidence="15">
    <location>
        <begin position="283"/>
        <end position="302"/>
    </location>
</feature>